<dbReference type="RefSeq" id="WP_290138493.1">
    <property type="nucleotide sequence ID" value="NZ_CP101620.1"/>
</dbReference>
<proteinExistence type="predicted"/>
<dbReference type="EMBL" id="CP101620">
    <property type="protein sequence ID" value="UTY38264.1"/>
    <property type="molecule type" value="Genomic_DNA"/>
</dbReference>
<protein>
    <submittedName>
        <fullName evidence="1">Uncharacterized protein</fullName>
    </submittedName>
</protein>
<keyword evidence="2" id="KW-1185">Reference proteome</keyword>
<gene>
    <name evidence="1" type="ORF">NMU03_11310</name>
</gene>
<evidence type="ECO:0000313" key="1">
    <source>
        <dbReference type="EMBL" id="UTY38264.1"/>
    </source>
</evidence>
<dbReference type="Proteomes" id="UP001060112">
    <property type="component" value="Chromosome"/>
</dbReference>
<sequence>MNDIYAFQNLICIEHDDQYTFYSLQSITQSLDDIYEKYDGYTYKNQTSRISIQDKVMKINDIECPVKVVGENILYTDALQTPLLIYLNHEKTDLNVGKCELFDLNTQSSKTLYKSYNTSIQMPKQDQETSDQDEVINEQPEVKEDEVVEPEVDPYMEKIEKEKAQKDQNNYQAYQEVIKKQDISSFESNQNVVKIHNESDDIYQVIKALDREYTRINNDKDTILDVQILSMLIYSQYDNQYGIYINRRVDSSTSESQTFSEVIVMKKYGNDYVGTRFYDSQYMPMDHPTNNGSYKTRQTTEYLYRIEGNRVGENAW</sequence>
<evidence type="ECO:0000313" key="2">
    <source>
        <dbReference type="Proteomes" id="UP001060112"/>
    </source>
</evidence>
<name>A0ABY5I1G5_9FIRM</name>
<organism evidence="1 2">
    <name type="scientific">Allocoprobacillus halotolerans</name>
    <dbReference type="NCBI Taxonomy" id="2944914"/>
    <lineage>
        <taxon>Bacteria</taxon>
        <taxon>Bacillati</taxon>
        <taxon>Bacillota</taxon>
        <taxon>Erysipelotrichia</taxon>
        <taxon>Erysipelotrichales</taxon>
        <taxon>Erysipelotrichaceae</taxon>
        <taxon>Allocoprobacillus</taxon>
    </lineage>
</organism>
<accession>A0ABY5I1G5</accession>
<reference evidence="1" key="1">
    <citation type="submission" date="2022-07" db="EMBL/GenBank/DDBJ databases">
        <title>Faecal culturing of patients with breast cancer.</title>
        <authorList>
            <person name="Teng N.M.Y."/>
            <person name="Kiu R."/>
            <person name="Evans R."/>
            <person name="Baker D.J."/>
            <person name="Zenner C."/>
            <person name="Robinson S.D."/>
            <person name="Hall L.J."/>
        </authorList>
    </citation>
    <scope>NUCLEOTIDE SEQUENCE</scope>
    <source>
        <strain evidence="1">LH1062</strain>
    </source>
</reference>